<dbReference type="Pfam" id="PF12802">
    <property type="entry name" value="MarR_2"/>
    <property type="match status" value="1"/>
</dbReference>
<feature type="domain" description="HTH marR-type" evidence="1">
    <location>
        <begin position="8"/>
        <end position="139"/>
    </location>
</feature>
<dbReference type="InterPro" id="IPR036388">
    <property type="entry name" value="WH-like_DNA-bd_sf"/>
</dbReference>
<dbReference type="PANTHER" id="PTHR33164:SF57">
    <property type="entry name" value="MARR-FAMILY TRANSCRIPTIONAL REGULATOR"/>
    <property type="match status" value="1"/>
</dbReference>
<dbReference type="RefSeq" id="WP_167044053.1">
    <property type="nucleotide sequence ID" value="NZ_JAAOZB010000001.1"/>
</dbReference>
<dbReference type="EMBL" id="JACGWY010000001">
    <property type="protein sequence ID" value="MBA8815241.1"/>
    <property type="molecule type" value="Genomic_DNA"/>
</dbReference>
<dbReference type="SUPFAM" id="SSF46785">
    <property type="entry name" value="Winged helix' DNA-binding domain"/>
    <property type="match status" value="1"/>
</dbReference>
<dbReference type="GO" id="GO:0003700">
    <property type="term" value="F:DNA-binding transcription factor activity"/>
    <property type="evidence" value="ECO:0007669"/>
    <property type="project" value="InterPro"/>
</dbReference>
<reference evidence="2 3" key="1">
    <citation type="submission" date="2020-07" db="EMBL/GenBank/DDBJ databases">
        <title>Sequencing the genomes of 1000 actinobacteria strains.</title>
        <authorList>
            <person name="Klenk H.-P."/>
        </authorList>
    </citation>
    <scope>NUCLEOTIDE SEQUENCE [LARGE SCALE GENOMIC DNA]</scope>
    <source>
        <strain evidence="2 3">DSM 27576</strain>
    </source>
</reference>
<gene>
    <name evidence="2" type="ORF">FHX48_000293</name>
</gene>
<name>A0A7W3JLS6_9MICO</name>
<sequence length="151" mass="16657">MATNDDDLAELAETILRIGREIEPRGSHVPGIVSLTGTEITTLRWIQRHPRTTPSAIAEGTALRRSNLSVALRGLESHGLVVRRHDDADSRLVRIELTDLAHETSAKIREYLAQRMLSALGGSREDLGAAKRFVERIDEGLRVKSSHGFGD</sequence>
<dbReference type="PROSITE" id="PS50995">
    <property type="entry name" value="HTH_MARR_2"/>
    <property type="match status" value="1"/>
</dbReference>
<dbReference type="InterPro" id="IPR000835">
    <property type="entry name" value="HTH_MarR-typ"/>
</dbReference>
<dbReference type="GO" id="GO:0003677">
    <property type="term" value="F:DNA binding"/>
    <property type="evidence" value="ECO:0007669"/>
    <property type="project" value="UniProtKB-KW"/>
</dbReference>
<evidence type="ECO:0000313" key="2">
    <source>
        <dbReference type="EMBL" id="MBA8815241.1"/>
    </source>
</evidence>
<dbReference type="AlphaFoldDB" id="A0A7W3JLS6"/>
<dbReference type="PANTHER" id="PTHR33164">
    <property type="entry name" value="TRANSCRIPTIONAL REGULATOR, MARR FAMILY"/>
    <property type="match status" value="1"/>
</dbReference>
<comment type="caution">
    <text evidence="2">The sequence shown here is derived from an EMBL/GenBank/DDBJ whole genome shotgun (WGS) entry which is preliminary data.</text>
</comment>
<dbReference type="InterPro" id="IPR039422">
    <property type="entry name" value="MarR/SlyA-like"/>
</dbReference>
<proteinExistence type="predicted"/>
<dbReference type="Gene3D" id="1.10.10.10">
    <property type="entry name" value="Winged helix-like DNA-binding domain superfamily/Winged helix DNA-binding domain"/>
    <property type="match status" value="1"/>
</dbReference>
<keyword evidence="3" id="KW-1185">Reference proteome</keyword>
<dbReference type="InterPro" id="IPR036390">
    <property type="entry name" value="WH_DNA-bd_sf"/>
</dbReference>
<dbReference type="Proteomes" id="UP000526083">
    <property type="component" value="Unassembled WGS sequence"/>
</dbReference>
<organism evidence="2 3">
    <name type="scientific">Microbacterium halimionae</name>
    <dbReference type="NCBI Taxonomy" id="1526413"/>
    <lineage>
        <taxon>Bacteria</taxon>
        <taxon>Bacillati</taxon>
        <taxon>Actinomycetota</taxon>
        <taxon>Actinomycetes</taxon>
        <taxon>Micrococcales</taxon>
        <taxon>Microbacteriaceae</taxon>
        <taxon>Microbacterium</taxon>
    </lineage>
</organism>
<dbReference type="SMART" id="SM00347">
    <property type="entry name" value="HTH_MARR"/>
    <property type="match status" value="1"/>
</dbReference>
<accession>A0A7W3JLS6</accession>
<evidence type="ECO:0000259" key="1">
    <source>
        <dbReference type="PROSITE" id="PS50995"/>
    </source>
</evidence>
<dbReference type="GO" id="GO:0006950">
    <property type="term" value="P:response to stress"/>
    <property type="evidence" value="ECO:0007669"/>
    <property type="project" value="TreeGrafter"/>
</dbReference>
<keyword evidence="2" id="KW-0238">DNA-binding</keyword>
<protein>
    <submittedName>
        <fullName evidence="2">DNA-binding MarR family transcriptional regulator</fullName>
    </submittedName>
</protein>
<evidence type="ECO:0000313" key="3">
    <source>
        <dbReference type="Proteomes" id="UP000526083"/>
    </source>
</evidence>